<protein>
    <recommendedName>
        <fullName evidence="3">Helix-turn-helix domain-containing protein</fullName>
    </recommendedName>
</protein>
<proteinExistence type="predicted"/>
<organism evidence="1 2">
    <name type="scientific">Lentzea jiangxiensis</name>
    <dbReference type="NCBI Taxonomy" id="641025"/>
    <lineage>
        <taxon>Bacteria</taxon>
        <taxon>Bacillati</taxon>
        <taxon>Actinomycetota</taxon>
        <taxon>Actinomycetes</taxon>
        <taxon>Pseudonocardiales</taxon>
        <taxon>Pseudonocardiaceae</taxon>
        <taxon>Lentzea</taxon>
    </lineage>
</organism>
<gene>
    <name evidence="1" type="ORF">SAMN05421507_10434</name>
</gene>
<dbReference type="RefSeq" id="WP_090097294.1">
    <property type="nucleotide sequence ID" value="NZ_FNIX01000004.1"/>
</dbReference>
<evidence type="ECO:0000313" key="2">
    <source>
        <dbReference type="Proteomes" id="UP000199691"/>
    </source>
</evidence>
<dbReference type="Proteomes" id="UP000199691">
    <property type="component" value="Unassembled WGS sequence"/>
</dbReference>
<accession>A0A1H0ML95</accession>
<keyword evidence="2" id="KW-1185">Reference proteome</keyword>
<evidence type="ECO:0008006" key="3">
    <source>
        <dbReference type="Google" id="ProtNLM"/>
    </source>
</evidence>
<name>A0A1H0ML95_9PSEU</name>
<dbReference type="STRING" id="641025.SAMN05421507_10434"/>
<dbReference type="OrthoDB" id="3539682at2"/>
<sequence>MSNIIPFPAVPDPFDDDPFTEAQYDGPVVRIRPNATLYTLNEVAYLLDIPCRDLEEELIEGVIPGTPIGDDWLIERARYEAWLNGLANEGGSL</sequence>
<reference evidence="2" key="1">
    <citation type="submission" date="2016-10" db="EMBL/GenBank/DDBJ databases">
        <authorList>
            <person name="Varghese N."/>
            <person name="Submissions S."/>
        </authorList>
    </citation>
    <scope>NUCLEOTIDE SEQUENCE [LARGE SCALE GENOMIC DNA]</scope>
    <source>
        <strain evidence="2">CGMCC 4.6609</strain>
    </source>
</reference>
<dbReference type="EMBL" id="FNIX01000004">
    <property type="protein sequence ID" value="SDO81141.1"/>
    <property type="molecule type" value="Genomic_DNA"/>
</dbReference>
<evidence type="ECO:0000313" key="1">
    <source>
        <dbReference type="EMBL" id="SDO81141.1"/>
    </source>
</evidence>
<dbReference type="AlphaFoldDB" id="A0A1H0ML95"/>